<dbReference type="Gene3D" id="3.50.50.60">
    <property type="entry name" value="FAD/NAD(P)-binding domain"/>
    <property type="match status" value="1"/>
</dbReference>
<comment type="similarity">
    <text evidence="2 8">Belongs to the ferredoxin--NADP reductase type 1 family.</text>
</comment>
<evidence type="ECO:0000256" key="4">
    <source>
        <dbReference type="ARBA" id="ARBA00022827"/>
    </source>
</evidence>
<keyword evidence="6 8" id="KW-0560">Oxidoreductase</keyword>
<evidence type="ECO:0000256" key="5">
    <source>
        <dbReference type="ARBA" id="ARBA00022857"/>
    </source>
</evidence>
<dbReference type="OrthoDB" id="333024at2759"/>
<evidence type="ECO:0000256" key="3">
    <source>
        <dbReference type="ARBA" id="ARBA00022630"/>
    </source>
</evidence>
<evidence type="ECO:0000256" key="10">
    <source>
        <dbReference type="PIRSR" id="PIRSR000362-2"/>
    </source>
</evidence>
<feature type="domain" description="FAD/NAD(P)-binding" evidence="11">
    <location>
        <begin position="85"/>
        <end position="302"/>
    </location>
</feature>
<keyword evidence="4 8" id="KW-0274">FAD</keyword>
<evidence type="ECO:0000313" key="13">
    <source>
        <dbReference type="Proteomes" id="UP000780801"/>
    </source>
</evidence>
<evidence type="ECO:0000256" key="6">
    <source>
        <dbReference type="ARBA" id="ARBA00023002"/>
    </source>
</evidence>
<dbReference type="AlphaFoldDB" id="A0A9P6FVD6"/>
<evidence type="ECO:0000256" key="1">
    <source>
        <dbReference type="ARBA" id="ARBA00001974"/>
    </source>
</evidence>
<keyword evidence="13" id="KW-1185">Reference proteome</keyword>
<dbReference type="InterPro" id="IPR023753">
    <property type="entry name" value="FAD/NAD-binding_dom"/>
</dbReference>
<sequence length="563" mass="61902">MNRLILLRQLHRQTQRHFICPNGPVVALHRFKSVRAFSTSLVRPAAAPQTATSSGVDTEGTTLKEPPVDPAVAAVIRERAEKPFRMAVVGSGPGGFYTAHRILKHLPHSTVDMFEALPVPHGLVRFGVAPDHPEVKNVMTTFDEVAASPNFTFIGNTRVGTYTTPDSPKADLEISDLYPHYDAILLAYGAHEDRLLGVSREQDLKGVMAARTFVGFYNGLPSEQDLDLALSQTETAIVIGQGNVALDVARILLTPLEELKKTDLTDKMVKVLEKSRVKHVHVIGRRGPLEVAFTSKELREMLQLPDTSFYMDKSLLDSEMELAGKSLERPRKRLMGLLEKGAKESKPDQPKSWTLKFLRSPLGFHGDDQGTLKSIDLGINRLEGEAGSRRAVATGDKESLDCGLAFRSIGYKSVGIHGIPFDNRKGVVSNEEGKVIDADKNIVPGMYVSGWLKHGPIGVIASTMAGAYETAHTIMNDWNGGAPMLNDQAKEIASVTPTLATPEEKDISQRSNPLLDLLRARGHKTVSYQDWKKIEQKEFDLGATVGKPREKLLTVEEMLKVLD</sequence>
<feature type="binding site" evidence="10">
    <location>
        <begin position="285"/>
        <end position="286"/>
    </location>
    <ligand>
        <name>NADP(+)</name>
        <dbReference type="ChEBI" id="CHEBI:58349"/>
    </ligand>
</feature>
<dbReference type="EC" id="1.18.1.6" evidence="8"/>
<dbReference type="EMBL" id="JAABOA010001275">
    <property type="protein sequence ID" value="KAF9581896.1"/>
    <property type="molecule type" value="Genomic_DNA"/>
</dbReference>
<comment type="subcellular location">
    <subcellularLocation>
        <location evidence="8">Mitochondrion</location>
    </subcellularLocation>
</comment>
<keyword evidence="5 8" id="KW-0521">NADP</keyword>
<dbReference type="PANTHER" id="PTHR48467">
    <property type="entry name" value="GLUTAMATE SYNTHASE 1 [NADH], CHLOROPLASTIC-LIKE"/>
    <property type="match status" value="1"/>
</dbReference>
<feature type="binding site" evidence="9">
    <location>
        <begin position="458"/>
        <end position="460"/>
    </location>
    <ligand>
        <name>FAD</name>
        <dbReference type="ChEBI" id="CHEBI:57692"/>
    </ligand>
</feature>
<dbReference type="PRINTS" id="PR00419">
    <property type="entry name" value="ADXRDTASE"/>
</dbReference>
<dbReference type="InterPro" id="IPR055275">
    <property type="entry name" value="Ferredox_Rdtase"/>
</dbReference>
<keyword evidence="8" id="KW-0496">Mitochondrion</keyword>
<evidence type="ECO:0000256" key="7">
    <source>
        <dbReference type="ARBA" id="ARBA00048933"/>
    </source>
</evidence>
<feature type="binding site" evidence="9">
    <location>
        <position position="123"/>
    </location>
    <ligand>
        <name>FAD</name>
        <dbReference type="ChEBI" id="CHEBI:57692"/>
    </ligand>
</feature>
<feature type="binding site" evidence="10">
    <location>
        <position position="297"/>
    </location>
    <ligand>
        <name>NADP(+)</name>
        <dbReference type="ChEBI" id="CHEBI:58349"/>
    </ligand>
</feature>
<dbReference type="Proteomes" id="UP000780801">
    <property type="component" value="Unassembled WGS sequence"/>
</dbReference>
<keyword evidence="3 8" id="KW-0285">Flavoprotein</keyword>
<dbReference type="Gene3D" id="3.40.50.720">
    <property type="entry name" value="NAD(P)-binding Rossmann-like Domain"/>
    <property type="match status" value="1"/>
</dbReference>
<comment type="catalytic activity">
    <reaction evidence="7 8">
        <text>2 reduced [adrenodoxin] + NADP(+) + H(+) = 2 oxidized [adrenodoxin] + NADPH</text>
        <dbReference type="Rhea" id="RHEA:42312"/>
        <dbReference type="Rhea" id="RHEA-COMP:9998"/>
        <dbReference type="Rhea" id="RHEA-COMP:9999"/>
        <dbReference type="ChEBI" id="CHEBI:15378"/>
        <dbReference type="ChEBI" id="CHEBI:33737"/>
        <dbReference type="ChEBI" id="CHEBI:33738"/>
        <dbReference type="ChEBI" id="CHEBI:57783"/>
        <dbReference type="ChEBI" id="CHEBI:58349"/>
        <dbReference type="EC" id="1.18.1.6"/>
    </reaction>
</comment>
<evidence type="ECO:0000256" key="8">
    <source>
        <dbReference type="PIRNR" id="PIRNR000362"/>
    </source>
</evidence>
<feature type="binding site" evidence="9">
    <location>
        <position position="451"/>
    </location>
    <ligand>
        <name>FAD</name>
        <dbReference type="ChEBI" id="CHEBI:57692"/>
    </ligand>
</feature>
<feature type="binding site" evidence="9">
    <location>
        <position position="159"/>
    </location>
    <ligand>
        <name>FAD</name>
        <dbReference type="ChEBI" id="CHEBI:57692"/>
    </ligand>
</feature>
<evidence type="ECO:0000256" key="2">
    <source>
        <dbReference type="ARBA" id="ARBA00008312"/>
    </source>
</evidence>
<reference evidence="12" key="1">
    <citation type="journal article" date="2020" name="Fungal Divers.">
        <title>Resolving the Mortierellaceae phylogeny through synthesis of multi-gene phylogenetics and phylogenomics.</title>
        <authorList>
            <person name="Vandepol N."/>
            <person name="Liber J."/>
            <person name="Desiro A."/>
            <person name="Na H."/>
            <person name="Kennedy M."/>
            <person name="Barry K."/>
            <person name="Grigoriev I.V."/>
            <person name="Miller A.N."/>
            <person name="O'Donnell K."/>
            <person name="Stajich J.E."/>
            <person name="Bonito G."/>
        </authorList>
    </citation>
    <scope>NUCLEOTIDE SEQUENCE</scope>
    <source>
        <strain evidence="12">KOD1015</strain>
    </source>
</reference>
<gene>
    <name evidence="12" type="primary">ARH1</name>
    <name evidence="12" type="ORF">BGW38_000922</name>
</gene>
<accession>A0A9P6FVD6</accession>
<comment type="caution">
    <text evidence="12">The sequence shown here is derived from an EMBL/GenBank/DDBJ whole genome shotgun (WGS) entry which is preliminary data.</text>
</comment>
<feature type="binding site" evidence="10">
    <location>
        <begin position="241"/>
        <end position="244"/>
    </location>
    <ligand>
        <name>NADP(+)</name>
        <dbReference type="ChEBI" id="CHEBI:58349"/>
    </ligand>
</feature>
<dbReference type="SUPFAM" id="SSF51971">
    <property type="entry name" value="Nucleotide-binding domain"/>
    <property type="match status" value="2"/>
</dbReference>
<dbReference type="GO" id="GO:0005739">
    <property type="term" value="C:mitochondrion"/>
    <property type="evidence" value="ECO:0007669"/>
    <property type="project" value="UniProtKB-SubCell"/>
</dbReference>
<feature type="binding site" evidence="10">
    <location>
        <position position="458"/>
    </location>
    <ligand>
        <name>NADP(+)</name>
        <dbReference type="ChEBI" id="CHEBI:58349"/>
    </ligand>
</feature>
<name>A0A9P6FVD6_9FUNG</name>
<feature type="binding site" evidence="9">
    <location>
        <position position="115"/>
    </location>
    <ligand>
        <name>FAD</name>
        <dbReference type="ChEBI" id="CHEBI:57692"/>
    </ligand>
</feature>
<evidence type="ECO:0000313" key="12">
    <source>
        <dbReference type="EMBL" id="KAF9581896.1"/>
    </source>
</evidence>
<evidence type="ECO:0000259" key="11">
    <source>
        <dbReference type="Pfam" id="PF07992"/>
    </source>
</evidence>
<comment type="cofactor">
    <cofactor evidence="1 8 9">
        <name>FAD</name>
        <dbReference type="ChEBI" id="CHEBI:57692"/>
    </cofactor>
</comment>
<dbReference type="InterPro" id="IPR021163">
    <property type="entry name" value="Ferredox_Rdtase_adrenod"/>
</dbReference>
<dbReference type="PANTHER" id="PTHR48467:SF1">
    <property type="entry name" value="GLUTAMATE SYNTHASE 1 [NADH], CHLOROPLASTIC-LIKE"/>
    <property type="match status" value="1"/>
</dbReference>
<dbReference type="GO" id="GO:0016491">
    <property type="term" value="F:oxidoreductase activity"/>
    <property type="evidence" value="ECO:0007669"/>
    <property type="project" value="UniProtKB-KW"/>
</dbReference>
<organism evidence="12 13">
    <name type="scientific">Lunasporangiospora selenospora</name>
    <dbReference type="NCBI Taxonomy" id="979761"/>
    <lineage>
        <taxon>Eukaryota</taxon>
        <taxon>Fungi</taxon>
        <taxon>Fungi incertae sedis</taxon>
        <taxon>Mucoromycota</taxon>
        <taxon>Mortierellomycotina</taxon>
        <taxon>Mortierellomycetes</taxon>
        <taxon>Mortierellales</taxon>
        <taxon>Mortierellaceae</taxon>
        <taxon>Lunasporangiospora</taxon>
    </lineage>
</organism>
<dbReference type="Pfam" id="PF07992">
    <property type="entry name" value="Pyr_redox_2"/>
    <property type="match status" value="1"/>
</dbReference>
<dbReference type="InterPro" id="IPR036188">
    <property type="entry name" value="FAD/NAD-bd_sf"/>
</dbReference>
<proteinExistence type="inferred from homology"/>
<evidence type="ECO:0000256" key="9">
    <source>
        <dbReference type="PIRSR" id="PIRSR000362-1"/>
    </source>
</evidence>
<dbReference type="PIRSF" id="PIRSF000362">
    <property type="entry name" value="FNR"/>
    <property type="match status" value="1"/>
</dbReference>
<protein>
    <recommendedName>
        <fullName evidence="8">NADPH:adrenodoxin oxidoreductase, mitochondrial</fullName>
        <ecNumber evidence="8">1.18.1.6</ecNumber>
    </recommendedName>
</protein>